<keyword evidence="4" id="KW-1185">Reference proteome</keyword>
<organism evidence="3 4">
    <name type="scientific">Microbacterium betulae</name>
    <dbReference type="NCBI Taxonomy" id="2981139"/>
    <lineage>
        <taxon>Bacteria</taxon>
        <taxon>Bacillati</taxon>
        <taxon>Actinomycetota</taxon>
        <taxon>Actinomycetes</taxon>
        <taxon>Micrococcales</taxon>
        <taxon>Microbacteriaceae</taxon>
        <taxon>Microbacterium</taxon>
    </lineage>
</organism>
<feature type="domain" description="DUF7882" evidence="2">
    <location>
        <begin position="1"/>
        <end position="95"/>
    </location>
</feature>
<reference evidence="3 4" key="1">
    <citation type="submission" date="2023-02" db="EMBL/GenBank/DDBJ databases">
        <title>Microbacterium betulae sp. nov., isolated from birch wood.</title>
        <authorList>
            <person name="Pasciak M."/>
            <person name="Pawlik K.J."/>
            <person name="Martynowski D."/>
            <person name="Laczmanski L."/>
            <person name="Ciekot J."/>
            <person name="Szponar B."/>
            <person name="Wojcik-Fatla A."/>
            <person name="Mackiewicz B."/>
            <person name="Farian E."/>
            <person name="Cholewa G."/>
            <person name="Cholewa A."/>
            <person name="Dutkiewicz J."/>
        </authorList>
    </citation>
    <scope>NUCLEOTIDE SEQUENCE [LARGE SCALE GENOMIC DNA]</scope>
    <source>
        <strain evidence="3 4">AB</strain>
    </source>
</reference>
<feature type="region of interest" description="Disordered" evidence="1">
    <location>
        <begin position="87"/>
        <end position="115"/>
    </location>
</feature>
<evidence type="ECO:0000256" key="1">
    <source>
        <dbReference type="SAM" id="MobiDB-lite"/>
    </source>
</evidence>
<protein>
    <recommendedName>
        <fullName evidence="2">DUF7882 domain-containing protein</fullName>
    </recommendedName>
</protein>
<accession>A0AA97FIY0</accession>
<dbReference type="Proteomes" id="UP001305498">
    <property type="component" value="Chromosome"/>
</dbReference>
<evidence type="ECO:0000313" key="4">
    <source>
        <dbReference type="Proteomes" id="UP001305498"/>
    </source>
</evidence>
<dbReference type="Pfam" id="PF25355">
    <property type="entry name" value="DUF7882"/>
    <property type="match status" value="1"/>
</dbReference>
<dbReference type="KEGG" id="mbet:N8K70_13465"/>
<proteinExistence type="predicted"/>
<gene>
    <name evidence="3" type="ORF">N8K70_13465</name>
</gene>
<dbReference type="InterPro" id="IPR057204">
    <property type="entry name" value="DUF7882"/>
</dbReference>
<dbReference type="AlphaFoldDB" id="A0AA97FIY0"/>
<name>A0AA97FIY0_9MICO</name>
<sequence>MGRIFYGTSGEAIEIEDGLLAHVQTVAITKLRRGESFCVSWMSARGRGRETVWVQPSIPIRFVTDEDAVGGLDRDLLTRLMDAANSHHGLDLSSEPSPGRELVSDATQGSLSRAA</sequence>
<feature type="compositionally biased region" description="Polar residues" evidence="1">
    <location>
        <begin position="105"/>
        <end position="115"/>
    </location>
</feature>
<dbReference type="EMBL" id="CP118157">
    <property type="protein sequence ID" value="WOF22387.1"/>
    <property type="molecule type" value="Genomic_DNA"/>
</dbReference>
<evidence type="ECO:0000313" key="3">
    <source>
        <dbReference type="EMBL" id="WOF22387.1"/>
    </source>
</evidence>
<evidence type="ECO:0000259" key="2">
    <source>
        <dbReference type="Pfam" id="PF25355"/>
    </source>
</evidence>
<dbReference type="RefSeq" id="WP_317138859.1">
    <property type="nucleotide sequence ID" value="NZ_CP118157.1"/>
</dbReference>